<dbReference type="AlphaFoldDB" id="A0A4Y7WE46"/>
<protein>
    <submittedName>
        <fullName evidence="1">DUF1064 domain-containing protein</fullName>
    </submittedName>
</protein>
<dbReference type="Pfam" id="PF06356">
    <property type="entry name" value="DUF1064"/>
    <property type="match status" value="1"/>
</dbReference>
<dbReference type="RefSeq" id="WP_134260308.1">
    <property type="nucleotide sequence ID" value="NZ_LDIM01000012.1"/>
</dbReference>
<dbReference type="EMBL" id="SNUX01000005">
    <property type="protein sequence ID" value="TES45670.1"/>
    <property type="molecule type" value="Genomic_DNA"/>
</dbReference>
<evidence type="ECO:0000313" key="2">
    <source>
        <dbReference type="Proteomes" id="UP000298210"/>
    </source>
</evidence>
<evidence type="ECO:0000313" key="1">
    <source>
        <dbReference type="EMBL" id="TES45670.1"/>
    </source>
</evidence>
<accession>A0A4Y7WE46</accession>
<reference evidence="1 2" key="1">
    <citation type="submission" date="2019-03" db="EMBL/GenBank/DDBJ databases">
        <authorList>
            <person name="Liu G."/>
        </authorList>
    </citation>
    <scope>NUCLEOTIDE SEQUENCE [LARGE SCALE GENOMIC DNA]</scope>
    <source>
        <strain evidence="1 2">DSM 19099</strain>
    </source>
</reference>
<dbReference type="InterPro" id="IPR009414">
    <property type="entry name" value="DUF1064"/>
</dbReference>
<gene>
    <name evidence="1" type="ORF">E2L03_20010</name>
</gene>
<name>A0A4Y7WE46_9BACI</name>
<comment type="caution">
    <text evidence="1">The sequence shown here is derived from an EMBL/GenBank/DDBJ whole genome shotgun (WGS) entry which is preliminary data.</text>
</comment>
<dbReference type="Proteomes" id="UP000298210">
    <property type="component" value="Unassembled WGS sequence"/>
</dbReference>
<proteinExistence type="predicted"/>
<sequence length="144" mass="16882">MAKIKSRKTSYYGNEFDSKAEGEFYLLLRADENVLDIELQPQYTLLSAFSVPCHRCEGKGKVENQKTLRMNKCTLCSSTGKRMRQPWKYTADFKVTYKDGKEEVIDVKGYANERFPLVKKMFENVMGFELVVWQKNNKKGWVRK</sequence>
<organism evidence="1 2">
    <name type="scientific">Shouchella lehensis</name>
    <dbReference type="NCBI Taxonomy" id="300825"/>
    <lineage>
        <taxon>Bacteria</taxon>
        <taxon>Bacillati</taxon>
        <taxon>Bacillota</taxon>
        <taxon>Bacilli</taxon>
        <taxon>Bacillales</taxon>
        <taxon>Bacillaceae</taxon>
        <taxon>Shouchella</taxon>
    </lineage>
</organism>